<dbReference type="AlphaFoldDB" id="L7UEL5"/>
<name>L7UEL5_MYXSD</name>
<dbReference type="OrthoDB" id="5514251at2"/>
<evidence type="ECO:0000313" key="3">
    <source>
        <dbReference type="Proteomes" id="UP000011131"/>
    </source>
</evidence>
<keyword evidence="3" id="KW-1185">Reference proteome</keyword>
<evidence type="ECO:0000313" key="2">
    <source>
        <dbReference type="EMBL" id="AGC47361.1"/>
    </source>
</evidence>
<dbReference type="Proteomes" id="UP000011131">
    <property type="component" value="Chromosome"/>
</dbReference>
<dbReference type="STRING" id="1278073.MYSTI_06088"/>
<dbReference type="HOGENOM" id="CLU_955893_0_0_7"/>
<dbReference type="RefSeq" id="WP_015351616.1">
    <property type="nucleotide sequence ID" value="NC_020126.1"/>
</dbReference>
<organism evidence="2 3">
    <name type="scientific">Myxococcus stipitatus (strain DSM 14675 / JCM 12634 / Mx s8)</name>
    <dbReference type="NCBI Taxonomy" id="1278073"/>
    <lineage>
        <taxon>Bacteria</taxon>
        <taxon>Pseudomonadati</taxon>
        <taxon>Myxococcota</taxon>
        <taxon>Myxococcia</taxon>
        <taxon>Myxococcales</taxon>
        <taxon>Cystobacterineae</taxon>
        <taxon>Myxococcaceae</taxon>
        <taxon>Myxococcus</taxon>
    </lineage>
</organism>
<protein>
    <submittedName>
        <fullName evidence="2">Uncharacterized protein</fullName>
    </submittedName>
</protein>
<reference evidence="2 3" key="1">
    <citation type="journal article" date="2013" name="Genome Announc.">
        <title>Complete genome sequence of Myxococcus stipitatus strain DSM 14675, a fruiting myxobacterium.</title>
        <authorList>
            <person name="Huntley S."/>
            <person name="Kneip S."/>
            <person name="Treuner-Lange A."/>
            <person name="Sogaard-Andersen L."/>
        </authorList>
    </citation>
    <scope>NUCLEOTIDE SEQUENCE [LARGE SCALE GENOMIC DNA]</scope>
    <source>
        <strain evidence="3">DSM 14675 / JCM 12634 / Mx s8</strain>
    </source>
</reference>
<evidence type="ECO:0000256" key="1">
    <source>
        <dbReference type="SAM" id="MobiDB-lite"/>
    </source>
</evidence>
<feature type="region of interest" description="Disordered" evidence="1">
    <location>
        <begin position="37"/>
        <end position="56"/>
    </location>
</feature>
<gene>
    <name evidence="2" type="ordered locus">MYSTI_06088</name>
</gene>
<dbReference type="EMBL" id="CP004025">
    <property type="protein sequence ID" value="AGC47361.1"/>
    <property type="molecule type" value="Genomic_DNA"/>
</dbReference>
<dbReference type="KEGG" id="msd:MYSTI_06088"/>
<feature type="compositionally biased region" description="Low complexity" evidence="1">
    <location>
        <begin position="37"/>
        <end position="46"/>
    </location>
</feature>
<proteinExistence type="predicted"/>
<dbReference type="PATRIC" id="fig|1278073.3.peg.6173"/>
<accession>L7UEL5</accession>
<sequence>MRMSWMKLVVGLLFSAVVGSSLGRLYSSRLEAEVESPEAVSEAAPPRAQLHAPPPTTVRRTGQVLLKERLPLPPRAGPRIPVGEQLTAHGVPMNLAAFETEASVDEVFAFYARHFTSKGWPHARVTGAAEWAPHPSLGATLLDEGLQLTVMVMPHHADPGVTVILGQADMEAWREGSQEEDTADLPRYPGTSPFAVRSRDEGRESLTVSFDTRDPPARVEVFYREALAALGYVELAEDEALGGDVSDSKQLRFATRTGTSWSLSLSASEGAGTLVTAQGARAMSSREEGHP</sequence>
<feature type="region of interest" description="Disordered" evidence="1">
    <location>
        <begin position="176"/>
        <end position="200"/>
    </location>
</feature>